<dbReference type="Gene3D" id="3.40.1190.10">
    <property type="entry name" value="Mur-like, catalytic domain"/>
    <property type="match status" value="1"/>
</dbReference>
<comment type="caution">
    <text evidence="15">The sequence shown here is derived from an EMBL/GenBank/DDBJ whole genome shotgun (WGS) entry which is preliminary data.</text>
</comment>
<sequence length="462" mass="51723">MEYLDIKEIVDALKGNLIVKGNVDKFNSVAIDSRKIKLNDIFFAIKGENFDGHEYVVDASHKGAALCIVHNKNFNEKDICEYTSIILVEDTRMALLDLAKYYRDKLDIKIIGITGSTGKTSTKDLVAAVLSEKYKVFKTKGNFNNEVGLPLMIFNLDNSYDIAVLELGMSNLGEIHRLSRVSNPDLAIITNIGLSHIENLKTQENILKAKMEITDFFEKENVLILNGDSDLLSEISSDKYKIIKIGIENDYNFTASGIIIGDSNIKFNIRENDMLIDETFAVPVLGKHNVLNSLLAIATARELNMDYKDINKGFNNLEVTSMRLDILKYDKFTIINDAYNASPDSMEAALNVLKDFKGGRKIAVLGTMKELGDESYNAHKEVGRYAKANGIDLLIAIGDFKKAFKDGFQDENCILFENKEEAVKCLTSEIKTDDVILIKASRSMEFESIVSEIEKLDVKEGI</sequence>
<evidence type="ECO:0000256" key="2">
    <source>
        <dbReference type="ARBA" id="ARBA00022598"/>
    </source>
</evidence>
<dbReference type="Pfam" id="PF02875">
    <property type="entry name" value="Mur_ligase_C"/>
    <property type="match status" value="1"/>
</dbReference>
<dbReference type="OrthoDB" id="9801978at2"/>
<evidence type="ECO:0000256" key="7">
    <source>
        <dbReference type="ARBA" id="ARBA00022984"/>
    </source>
</evidence>
<dbReference type="SUPFAM" id="SSF63418">
    <property type="entry name" value="MurE/MurF N-terminal domain"/>
    <property type="match status" value="1"/>
</dbReference>
<evidence type="ECO:0000259" key="12">
    <source>
        <dbReference type="Pfam" id="PF01225"/>
    </source>
</evidence>
<dbReference type="Pfam" id="PF01225">
    <property type="entry name" value="Mur_ligase"/>
    <property type="match status" value="1"/>
</dbReference>
<keyword evidence="2 10" id="KW-0436">Ligase</keyword>
<dbReference type="Gene3D" id="3.40.1390.10">
    <property type="entry name" value="MurE/MurF, N-terminal domain"/>
    <property type="match status" value="1"/>
</dbReference>
<keyword evidence="6 10" id="KW-0133">Cell shape</keyword>
<evidence type="ECO:0000256" key="3">
    <source>
        <dbReference type="ARBA" id="ARBA00022618"/>
    </source>
</evidence>
<organism evidence="15 16">
    <name type="scientific">Clostridium argentinense CDC 2741</name>
    <dbReference type="NCBI Taxonomy" id="1418104"/>
    <lineage>
        <taxon>Bacteria</taxon>
        <taxon>Bacillati</taxon>
        <taxon>Bacillota</taxon>
        <taxon>Clostridia</taxon>
        <taxon>Eubacteriales</taxon>
        <taxon>Clostridiaceae</taxon>
        <taxon>Clostridium</taxon>
    </lineage>
</organism>
<evidence type="ECO:0000256" key="11">
    <source>
        <dbReference type="RuleBase" id="RU004136"/>
    </source>
</evidence>
<dbReference type="STRING" id="29341.RSJ17_12575"/>
<dbReference type="PANTHER" id="PTHR43024">
    <property type="entry name" value="UDP-N-ACETYLMURAMOYL-TRIPEPTIDE--D-ALANYL-D-ALANINE LIGASE"/>
    <property type="match status" value="1"/>
</dbReference>
<dbReference type="SUPFAM" id="SSF53244">
    <property type="entry name" value="MurD-like peptide ligases, peptide-binding domain"/>
    <property type="match status" value="1"/>
</dbReference>
<dbReference type="GO" id="GO:0051301">
    <property type="term" value="P:cell division"/>
    <property type="evidence" value="ECO:0007669"/>
    <property type="project" value="UniProtKB-KW"/>
</dbReference>
<reference evidence="15 16" key="1">
    <citation type="journal article" date="2015" name="Infect. Genet. Evol.">
        <title>Genomic sequences of six botulinum neurotoxin-producing strains representing three clostridial species illustrate the mobility and diversity of botulinum neurotoxin genes.</title>
        <authorList>
            <person name="Smith T.J."/>
            <person name="Hill K.K."/>
            <person name="Xie G."/>
            <person name="Foley B.T."/>
            <person name="Williamson C.H."/>
            <person name="Foster J.T."/>
            <person name="Johnson S.L."/>
            <person name="Chertkov O."/>
            <person name="Teshima H."/>
            <person name="Gibbons H.S."/>
            <person name="Johnsky L.A."/>
            <person name="Karavis M.A."/>
            <person name="Smith L.A."/>
        </authorList>
    </citation>
    <scope>NUCLEOTIDE SEQUENCE [LARGE SCALE GENOMIC DNA]</scope>
    <source>
        <strain evidence="15 16">CDC 2741</strain>
    </source>
</reference>
<comment type="function">
    <text evidence="10 11">Involved in cell wall formation. Catalyzes the final step in the synthesis of UDP-N-acetylmuramoyl-pentapeptide, the precursor of murein.</text>
</comment>
<dbReference type="EC" id="6.3.2.10" evidence="10 11"/>
<evidence type="ECO:0000256" key="4">
    <source>
        <dbReference type="ARBA" id="ARBA00022741"/>
    </source>
</evidence>
<gene>
    <name evidence="10 15" type="primary">murF</name>
    <name evidence="15" type="ORF">U732_1534</name>
</gene>
<feature type="domain" description="Mur ligase C-terminal" evidence="13">
    <location>
        <begin position="323"/>
        <end position="442"/>
    </location>
</feature>
<dbReference type="Proteomes" id="UP000031366">
    <property type="component" value="Unassembled WGS sequence"/>
</dbReference>
<evidence type="ECO:0000313" key="15">
    <source>
        <dbReference type="EMBL" id="KIE47093.1"/>
    </source>
</evidence>
<evidence type="ECO:0000259" key="13">
    <source>
        <dbReference type="Pfam" id="PF02875"/>
    </source>
</evidence>
<dbReference type="RefSeq" id="WP_039632588.1">
    <property type="nucleotide sequence ID" value="NZ_AYSO01000015.1"/>
</dbReference>
<name>A0A0C1U5S0_9CLOT</name>
<keyword evidence="3 10" id="KW-0132">Cell division</keyword>
<evidence type="ECO:0000313" key="16">
    <source>
        <dbReference type="Proteomes" id="UP000031366"/>
    </source>
</evidence>
<evidence type="ECO:0000256" key="10">
    <source>
        <dbReference type="HAMAP-Rule" id="MF_02019"/>
    </source>
</evidence>
<dbReference type="EMBL" id="AYSO01000015">
    <property type="protein sequence ID" value="KIE47093.1"/>
    <property type="molecule type" value="Genomic_DNA"/>
</dbReference>
<proteinExistence type="inferred from homology"/>
<keyword evidence="9 10" id="KW-0961">Cell wall biogenesis/degradation</keyword>
<dbReference type="InterPro" id="IPR035911">
    <property type="entry name" value="MurE/MurF_N"/>
</dbReference>
<protein>
    <recommendedName>
        <fullName evidence="10 11">UDP-N-acetylmuramoyl-tripeptide--D-alanyl-D-alanine ligase</fullName>
        <ecNumber evidence="10 11">6.3.2.10</ecNumber>
    </recommendedName>
    <alternativeName>
        <fullName evidence="10">D-alanyl-D-alanine-adding enzyme</fullName>
    </alternativeName>
</protein>
<dbReference type="InterPro" id="IPR051046">
    <property type="entry name" value="MurCDEF_CellWall_CoF430Synth"/>
</dbReference>
<dbReference type="InterPro" id="IPR004101">
    <property type="entry name" value="Mur_ligase_C"/>
</dbReference>
<dbReference type="GO" id="GO:0009252">
    <property type="term" value="P:peptidoglycan biosynthetic process"/>
    <property type="evidence" value="ECO:0007669"/>
    <property type="project" value="UniProtKB-UniRule"/>
</dbReference>
<keyword evidence="4 10" id="KW-0547">Nucleotide-binding</keyword>
<dbReference type="InterPro" id="IPR036615">
    <property type="entry name" value="Mur_ligase_C_dom_sf"/>
</dbReference>
<dbReference type="GO" id="GO:0071555">
    <property type="term" value="P:cell wall organization"/>
    <property type="evidence" value="ECO:0007669"/>
    <property type="project" value="UniProtKB-KW"/>
</dbReference>
<feature type="domain" description="Mur ligase N-terminal catalytic" evidence="12">
    <location>
        <begin position="27"/>
        <end position="102"/>
    </location>
</feature>
<comment type="subcellular location">
    <subcellularLocation>
        <location evidence="10 11">Cytoplasm</location>
    </subcellularLocation>
</comment>
<comment type="similarity">
    <text evidence="10">Belongs to the MurCDEF family. MurF subfamily.</text>
</comment>
<evidence type="ECO:0000256" key="8">
    <source>
        <dbReference type="ARBA" id="ARBA00023306"/>
    </source>
</evidence>
<accession>A0A0C1U5S0</accession>
<keyword evidence="1 10" id="KW-0963">Cytoplasm</keyword>
<dbReference type="InterPro" id="IPR005863">
    <property type="entry name" value="UDP-N-AcMur_synth"/>
</dbReference>
<dbReference type="NCBIfam" id="TIGR01143">
    <property type="entry name" value="murF"/>
    <property type="match status" value="1"/>
</dbReference>
<evidence type="ECO:0000259" key="14">
    <source>
        <dbReference type="Pfam" id="PF08245"/>
    </source>
</evidence>
<evidence type="ECO:0000256" key="6">
    <source>
        <dbReference type="ARBA" id="ARBA00022960"/>
    </source>
</evidence>
<comment type="catalytic activity">
    <reaction evidence="10 11">
        <text>D-alanyl-D-alanine + UDP-N-acetyl-alpha-D-muramoyl-L-alanyl-gamma-D-glutamyl-meso-2,6-diaminopimelate + ATP = UDP-N-acetyl-alpha-D-muramoyl-L-alanyl-gamma-D-glutamyl-meso-2,6-diaminopimeloyl-D-alanyl-D-alanine + ADP + phosphate + H(+)</text>
        <dbReference type="Rhea" id="RHEA:28374"/>
        <dbReference type="ChEBI" id="CHEBI:15378"/>
        <dbReference type="ChEBI" id="CHEBI:30616"/>
        <dbReference type="ChEBI" id="CHEBI:43474"/>
        <dbReference type="ChEBI" id="CHEBI:57822"/>
        <dbReference type="ChEBI" id="CHEBI:61386"/>
        <dbReference type="ChEBI" id="CHEBI:83905"/>
        <dbReference type="ChEBI" id="CHEBI:456216"/>
        <dbReference type="EC" id="6.3.2.10"/>
    </reaction>
</comment>
<evidence type="ECO:0000256" key="1">
    <source>
        <dbReference type="ARBA" id="ARBA00022490"/>
    </source>
</evidence>
<comment type="pathway">
    <text evidence="10 11">Cell wall biogenesis; peptidoglycan biosynthesis.</text>
</comment>
<evidence type="ECO:0000256" key="5">
    <source>
        <dbReference type="ARBA" id="ARBA00022840"/>
    </source>
</evidence>
<dbReference type="GO" id="GO:0005524">
    <property type="term" value="F:ATP binding"/>
    <property type="evidence" value="ECO:0007669"/>
    <property type="project" value="UniProtKB-UniRule"/>
</dbReference>
<keyword evidence="8 10" id="KW-0131">Cell cycle</keyword>
<dbReference type="Gene3D" id="3.90.190.20">
    <property type="entry name" value="Mur ligase, C-terminal domain"/>
    <property type="match status" value="1"/>
</dbReference>
<dbReference type="InterPro" id="IPR000713">
    <property type="entry name" value="Mur_ligase_N"/>
</dbReference>
<dbReference type="SUPFAM" id="SSF53623">
    <property type="entry name" value="MurD-like peptide ligases, catalytic domain"/>
    <property type="match status" value="1"/>
</dbReference>
<evidence type="ECO:0000256" key="9">
    <source>
        <dbReference type="ARBA" id="ARBA00023316"/>
    </source>
</evidence>
<feature type="binding site" evidence="10">
    <location>
        <begin position="115"/>
        <end position="121"/>
    </location>
    <ligand>
        <name>ATP</name>
        <dbReference type="ChEBI" id="CHEBI:30616"/>
    </ligand>
</feature>
<dbReference type="GO" id="GO:0008766">
    <property type="term" value="F:UDP-N-acetylmuramoylalanyl-D-glutamyl-2,6-diaminopimelate-D-alanyl-D-alanine ligase activity"/>
    <property type="evidence" value="ECO:0007669"/>
    <property type="project" value="RHEA"/>
</dbReference>
<dbReference type="PANTHER" id="PTHR43024:SF1">
    <property type="entry name" value="UDP-N-ACETYLMURAMOYL-TRIPEPTIDE--D-ALANYL-D-ALANINE LIGASE"/>
    <property type="match status" value="1"/>
</dbReference>
<dbReference type="UniPathway" id="UPA00219"/>
<dbReference type="InterPro" id="IPR013221">
    <property type="entry name" value="Mur_ligase_cen"/>
</dbReference>
<dbReference type="InterPro" id="IPR036565">
    <property type="entry name" value="Mur-like_cat_sf"/>
</dbReference>
<feature type="domain" description="Mur ligase central" evidence="14">
    <location>
        <begin position="113"/>
        <end position="300"/>
    </location>
</feature>
<keyword evidence="16" id="KW-1185">Reference proteome</keyword>
<keyword evidence="7 10" id="KW-0573">Peptidoglycan synthesis</keyword>
<dbReference type="HAMAP" id="MF_02019">
    <property type="entry name" value="MurF"/>
    <property type="match status" value="1"/>
</dbReference>
<dbReference type="Pfam" id="PF08245">
    <property type="entry name" value="Mur_ligase_M"/>
    <property type="match status" value="1"/>
</dbReference>
<dbReference type="GO" id="GO:0047480">
    <property type="term" value="F:UDP-N-acetylmuramoyl-tripeptide-D-alanyl-D-alanine ligase activity"/>
    <property type="evidence" value="ECO:0007669"/>
    <property type="project" value="UniProtKB-UniRule"/>
</dbReference>
<keyword evidence="5 10" id="KW-0067">ATP-binding</keyword>
<dbReference type="GO" id="GO:0008360">
    <property type="term" value="P:regulation of cell shape"/>
    <property type="evidence" value="ECO:0007669"/>
    <property type="project" value="UniProtKB-KW"/>
</dbReference>
<dbReference type="GO" id="GO:0005737">
    <property type="term" value="C:cytoplasm"/>
    <property type="evidence" value="ECO:0007669"/>
    <property type="project" value="UniProtKB-SubCell"/>
</dbReference>
<dbReference type="AlphaFoldDB" id="A0A0C1U5S0"/>